<feature type="region of interest" description="Disordered" evidence="1">
    <location>
        <begin position="1"/>
        <end position="128"/>
    </location>
</feature>
<dbReference type="Proteomes" id="UP000325577">
    <property type="component" value="Linkage Group LG1"/>
</dbReference>
<feature type="compositionally biased region" description="Basic and acidic residues" evidence="1">
    <location>
        <begin position="65"/>
        <end position="77"/>
    </location>
</feature>
<reference evidence="2 3" key="1">
    <citation type="submission" date="2019-09" db="EMBL/GenBank/DDBJ databases">
        <title>A chromosome-level genome assembly of the Chinese tupelo Nyssa sinensis.</title>
        <authorList>
            <person name="Yang X."/>
            <person name="Kang M."/>
            <person name="Yang Y."/>
            <person name="Xiong H."/>
            <person name="Wang M."/>
            <person name="Zhang Z."/>
            <person name="Wang Z."/>
            <person name="Wu H."/>
            <person name="Ma T."/>
            <person name="Liu J."/>
            <person name="Xi Z."/>
        </authorList>
    </citation>
    <scope>NUCLEOTIDE SEQUENCE [LARGE SCALE GENOMIC DNA]</scope>
    <source>
        <strain evidence="2">J267</strain>
        <tissue evidence="2">Leaf</tissue>
    </source>
</reference>
<protein>
    <submittedName>
        <fullName evidence="2">Uncharacterized protein</fullName>
    </submittedName>
</protein>
<feature type="compositionally biased region" description="Polar residues" evidence="1">
    <location>
        <begin position="108"/>
        <end position="128"/>
    </location>
</feature>
<feature type="compositionally biased region" description="Pro residues" evidence="1">
    <location>
        <begin position="8"/>
        <end position="20"/>
    </location>
</feature>
<evidence type="ECO:0000313" key="3">
    <source>
        <dbReference type="Proteomes" id="UP000325577"/>
    </source>
</evidence>
<name>A0A5J5BXI6_9ASTE</name>
<organism evidence="2 3">
    <name type="scientific">Nyssa sinensis</name>
    <dbReference type="NCBI Taxonomy" id="561372"/>
    <lineage>
        <taxon>Eukaryota</taxon>
        <taxon>Viridiplantae</taxon>
        <taxon>Streptophyta</taxon>
        <taxon>Embryophyta</taxon>
        <taxon>Tracheophyta</taxon>
        <taxon>Spermatophyta</taxon>
        <taxon>Magnoliopsida</taxon>
        <taxon>eudicotyledons</taxon>
        <taxon>Gunneridae</taxon>
        <taxon>Pentapetalae</taxon>
        <taxon>asterids</taxon>
        <taxon>Cornales</taxon>
        <taxon>Nyssaceae</taxon>
        <taxon>Nyssa</taxon>
    </lineage>
</organism>
<proteinExistence type="predicted"/>
<dbReference type="EMBL" id="CM018032">
    <property type="protein sequence ID" value="KAA8547344.1"/>
    <property type="molecule type" value="Genomic_DNA"/>
</dbReference>
<keyword evidence="3" id="KW-1185">Reference proteome</keyword>
<gene>
    <name evidence="2" type="ORF">F0562_003792</name>
</gene>
<sequence length="128" mass="14443">MRIRKRCPPPSPPPLTPSPPDLQSCMLQPLPSSESRPLHHRNDLSIDDNNSLTHRRDSPNLSLRPPKENEDRQRSDLEFVASTRSLLLGPIKGPIESETPPTPRLLPQSRSKLFDQTRTSSNSGVYFD</sequence>
<evidence type="ECO:0000256" key="1">
    <source>
        <dbReference type="SAM" id="MobiDB-lite"/>
    </source>
</evidence>
<dbReference type="AlphaFoldDB" id="A0A5J5BXI6"/>
<accession>A0A5J5BXI6</accession>
<evidence type="ECO:0000313" key="2">
    <source>
        <dbReference type="EMBL" id="KAA8547344.1"/>
    </source>
</evidence>